<name>A0A2T4IIH3_9RHOO</name>
<evidence type="ECO:0000313" key="2">
    <source>
        <dbReference type="EMBL" id="PTD97561.1"/>
    </source>
</evidence>
<evidence type="ECO:0000256" key="1">
    <source>
        <dbReference type="SAM" id="SignalP"/>
    </source>
</evidence>
<protein>
    <submittedName>
        <fullName evidence="2">Uncharacterized protein</fullName>
    </submittedName>
</protein>
<dbReference type="OrthoDB" id="5523846at2"/>
<organism evidence="2 3">
    <name type="scientific">Pseudothauera lacus</name>
    <dbReference type="NCBI Taxonomy" id="2136175"/>
    <lineage>
        <taxon>Bacteria</taxon>
        <taxon>Pseudomonadati</taxon>
        <taxon>Pseudomonadota</taxon>
        <taxon>Betaproteobacteria</taxon>
        <taxon>Rhodocyclales</taxon>
        <taxon>Zoogloeaceae</taxon>
        <taxon>Pseudothauera</taxon>
    </lineage>
</organism>
<dbReference type="RefSeq" id="WP_107492081.1">
    <property type="nucleotide sequence ID" value="NZ_PZKC01000002.1"/>
</dbReference>
<dbReference type="SUPFAM" id="SSF81296">
    <property type="entry name" value="E set domains"/>
    <property type="match status" value="1"/>
</dbReference>
<gene>
    <name evidence="2" type="ORF">C8261_02450</name>
</gene>
<keyword evidence="3" id="KW-1185">Reference proteome</keyword>
<proteinExistence type="predicted"/>
<comment type="caution">
    <text evidence="2">The sequence shown here is derived from an EMBL/GenBank/DDBJ whole genome shotgun (WGS) entry which is preliminary data.</text>
</comment>
<dbReference type="Proteomes" id="UP000241193">
    <property type="component" value="Unassembled WGS sequence"/>
</dbReference>
<feature type="chain" id="PRO_5015525573" evidence="1">
    <location>
        <begin position="30"/>
        <end position="432"/>
    </location>
</feature>
<dbReference type="InterPro" id="IPR014756">
    <property type="entry name" value="Ig_E-set"/>
</dbReference>
<keyword evidence="1" id="KW-0732">Signal</keyword>
<evidence type="ECO:0000313" key="3">
    <source>
        <dbReference type="Proteomes" id="UP000241193"/>
    </source>
</evidence>
<feature type="signal peptide" evidence="1">
    <location>
        <begin position="1"/>
        <end position="29"/>
    </location>
</feature>
<reference evidence="2 3" key="2">
    <citation type="submission" date="2018-04" db="EMBL/GenBank/DDBJ databases">
        <title>Thauera lacus sp. nov., isolated from an saline lake in Inner Mongolia, China.</title>
        <authorList>
            <person name="Liang Q.-Y."/>
        </authorList>
    </citation>
    <scope>NUCLEOTIDE SEQUENCE [LARGE SCALE GENOMIC DNA]</scope>
    <source>
        <strain evidence="2 3">D20</strain>
    </source>
</reference>
<reference evidence="2 3" key="1">
    <citation type="submission" date="2018-03" db="EMBL/GenBank/DDBJ databases">
        <authorList>
            <person name="Keele B.F."/>
        </authorList>
    </citation>
    <scope>NUCLEOTIDE SEQUENCE [LARGE SCALE GENOMIC DNA]</scope>
    <source>
        <strain evidence="2 3">D20</strain>
    </source>
</reference>
<dbReference type="AlphaFoldDB" id="A0A2T4IIH3"/>
<accession>A0A2T4IIH3</accession>
<dbReference type="EMBL" id="PZKC01000002">
    <property type="protein sequence ID" value="PTD97561.1"/>
    <property type="molecule type" value="Genomic_DNA"/>
</dbReference>
<sequence length="432" mass="47375">MATHAHFNRSLVALLLGLACMLFSQFAAAQWWRFGADAGEPVFTDLLFNQVNALRVERSLQFSPGDLDGGKVIVRGRAEVAQGAIGRVEASLDDGLSWVEVPFSDRGMFAFEFAPQFEQPYRFKLRALSTTGQASNDSEHAFEFRLVRDDSRALAEAAFEQLLERYMARDRAGFMAMVSRDFIGNETALDSALSNDFRFFDAIRIRPTIQRMAAADDRWTIYFLFNRQVRSVRTGQLLQDQANTSVTLVREGDGYKLHELAAPLIFGVSDPGNLASFVTDESIGTDVLVLDRDGNVVTQPQGQATEGTPSNVRTGSFALNPGFGYSFLSRQVLAHMSTTAFAFDGSDSLSNFGGETEGGQTLSGVTSLDAVTSVPADMPEWWGDTTAVIGRVYALKLVDGTYVIFRIAGGSLSTGPITIEYRHQLNGTPNFR</sequence>